<accession>A0A4Y6Q0I6</accession>
<keyword evidence="3" id="KW-1185">Reference proteome</keyword>
<dbReference type="RefSeq" id="WP_141200450.1">
    <property type="nucleotide sequence ID" value="NZ_CP041186.1"/>
</dbReference>
<evidence type="ECO:0000256" key="1">
    <source>
        <dbReference type="SAM" id="MobiDB-lite"/>
    </source>
</evidence>
<name>A0A4Y6Q0I6_PERCE</name>
<evidence type="ECO:0008006" key="4">
    <source>
        <dbReference type="Google" id="ProtNLM"/>
    </source>
</evidence>
<proteinExistence type="predicted"/>
<organism evidence="2 3">
    <name type="scientific">Persicimonas caeni</name>
    <dbReference type="NCBI Taxonomy" id="2292766"/>
    <lineage>
        <taxon>Bacteria</taxon>
        <taxon>Deltaproteobacteria</taxon>
        <taxon>Bradymonadales</taxon>
        <taxon>Bradymonadaceae</taxon>
        <taxon>Persicimonas</taxon>
    </lineage>
</organism>
<evidence type="ECO:0000313" key="2">
    <source>
        <dbReference type="EMBL" id="QDG54000.1"/>
    </source>
</evidence>
<gene>
    <name evidence="2" type="ORF">FIV42_25640</name>
</gene>
<protein>
    <recommendedName>
        <fullName evidence="4">SRPBCC family protein</fullName>
    </recommendedName>
</protein>
<dbReference type="OrthoDB" id="3255669at2"/>
<dbReference type="Proteomes" id="UP000315995">
    <property type="component" value="Chromosome"/>
</dbReference>
<feature type="region of interest" description="Disordered" evidence="1">
    <location>
        <begin position="193"/>
        <end position="214"/>
    </location>
</feature>
<feature type="compositionally biased region" description="Basic and acidic residues" evidence="1">
    <location>
        <begin position="193"/>
        <end position="202"/>
    </location>
</feature>
<reference evidence="2 3" key="1">
    <citation type="submission" date="2019-06" db="EMBL/GenBank/DDBJ databases">
        <title>Persicimonas caeni gen. nov., sp. nov., a predatory bacterium isolated from solar saltern.</title>
        <authorList>
            <person name="Wang S."/>
        </authorList>
    </citation>
    <scope>NUCLEOTIDE SEQUENCE [LARGE SCALE GENOMIC DNA]</scope>
    <source>
        <strain evidence="2 3">YN101</strain>
    </source>
</reference>
<accession>A0A5B8YCD8</accession>
<dbReference type="EMBL" id="CP041186">
    <property type="protein sequence ID" value="QDG54000.1"/>
    <property type="molecule type" value="Genomic_DNA"/>
</dbReference>
<dbReference type="AlphaFoldDB" id="A0A4Y6Q0I6"/>
<sequence>MEVRTKKVLGWAAALIGTAAAARRLMVRSWERKWGAAPIDVKRPMPGDELVDDPTVITNRAFVIEAMPVDIWPALAERAGGKLEEGDILSMGAAGSLRVEAVNPNHDLVLVPADDGHKRQASWSLLVEPFATNRSRLLYRARLDFGWGPSDLVYRVGLDEAAFMGIRDWIIEAKTRAENASMIRRQHEILEQRLKPQREYRPRQHLGGGSAPPA</sequence>
<evidence type="ECO:0000313" key="3">
    <source>
        <dbReference type="Proteomes" id="UP000315995"/>
    </source>
</evidence>